<reference evidence="2" key="1">
    <citation type="submission" date="2020-12" db="EMBL/GenBank/DDBJ databases">
        <title>Geomonas sp. Red875, isolated from river sediment.</title>
        <authorList>
            <person name="Xu Z."/>
            <person name="Zhang Z."/>
            <person name="Masuda Y."/>
            <person name="Itoh H."/>
            <person name="Senoo K."/>
        </authorList>
    </citation>
    <scope>NUCLEOTIDE SEQUENCE</scope>
    <source>
        <strain evidence="2">Red875</strain>
    </source>
</reference>
<comment type="caution">
    <text evidence="2">The sequence shown here is derived from an EMBL/GenBank/DDBJ whole genome shotgun (WGS) entry which is preliminary data.</text>
</comment>
<evidence type="ECO:0000313" key="3">
    <source>
        <dbReference type="Proteomes" id="UP000636888"/>
    </source>
</evidence>
<keyword evidence="1" id="KW-0812">Transmembrane</keyword>
<dbReference type="GO" id="GO:0005886">
    <property type="term" value="C:plasma membrane"/>
    <property type="evidence" value="ECO:0007669"/>
    <property type="project" value="TreeGrafter"/>
</dbReference>
<keyword evidence="1" id="KW-1133">Transmembrane helix</keyword>
<dbReference type="Proteomes" id="UP000636888">
    <property type="component" value="Unassembled WGS sequence"/>
</dbReference>
<keyword evidence="3" id="KW-1185">Reference proteome</keyword>
<gene>
    <name evidence="2" type="primary">nrfD</name>
    <name evidence="2" type="ORF">JFN93_04355</name>
</gene>
<dbReference type="EMBL" id="JAEMHM010000003">
    <property type="protein sequence ID" value="MBJ6723934.1"/>
    <property type="molecule type" value="Genomic_DNA"/>
</dbReference>
<dbReference type="AlphaFoldDB" id="A0A8J7IP02"/>
<accession>A0A8J7IP02</accession>
<dbReference type="Pfam" id="PF14589">
    <property type="entry name" value="NrfD_2"/>
    <property type="match status" value="1"/>
</dbReference>
<organism evidence="2 3">
    <name type="scientific">Geomesophilobacter sediminis</name>
    <dbReference type="NCBI Taxonomy" id="2798584"/>
    <lineage>
        <taxon>Bacteria</taxon>
        <taxon>Pseudomonadati</taxon>
        <taxon>Thermodesulfobacteriota</taxon>
        <taxon>Desulfuromonadia</taxon>
        <taxon>Geobacterales</taxon>
        <taxon>Geobacteraceae</taxon>
        <taxon>Geomesophilobacter</taxon>
    </lineage>
</organism>
<dbReference type="RefSeq" id="WP_199382775.1">
    <property type="nucleotide sequence ID" value="NZ_JAEMHM010000003.1"/>
</dbReference>
<feature type="transmembrane region" description="Helical" evidence="1">
    <location>
        <begin position="132"/>
        <end position="152"/>
    </location>
</feature>
<evidence type="ECO:0000256" key="1">
    <source>
        <dbReference type="SAM" id="Phobius"/>
    </source>
</evidence>
<feature type="transmembrane region" description="Helical" evidence="1">
    <location>
        <begin position="57"/>
        <end position="81"/>
    </location>
</feature>
<dbReference type="Gene3D" id="1.20.1630.10">
    <property type="entry name" value="Formate dehydrogenase/DMSO reductase domain"/>
    <property type="match status" value="1"/>
</dbReference>
<dbReference type="PANTHER" id="PTHR34856:SF2">
    <property type="entry name" value="PROTEIN NRFD"/>
    <property type="match status" value="1"/>
</dbReference>
<dbReference type="InterPro" id="IPR052049">
    <property type="entry name" value="Electron_transfer_protein"/>
</dbReference>
<name>A0A8J7IP02_9BACT</name>
<protein>
    <submittedName>
        <fullName evidence="2">Polysulfide reductase NrfD</fullName>
    </submittedName>
</protein>
<evidence type="ECO:0000313" key="2">
    <source>
        <dbReference type="EMBL" id="MBJ6723934.1"/>
    </source>
</evidence>
<proteinExistence type="predicted"/>
<feature type="transmembrane region" description="Helical" evidence="1">
    <location>
        <begin position="93"/>
        <end position="112"/>
    </location>
</feature>
<dbReference type="InterPro" id="IPR032796">
    <property type="entry name" value="NrfD_2"/>
</dbReference>
<sequence>MNPDFAVLTGEAAEQKVKHPEPKGTTTTPVPVWSTVPSLSVQPIPDYYRLPLLKQPVWIWSVPTYFYVGGLAGGGAVLAAVLHGKRSLRTLAFICRILAFVGTTIGPGLLTWDLGKKQRFYNMLRVFRPTSPMSIGSWALAGSGGLATLALLQGDREEGAAVRWALAGGGLMLAGYTGVLLGNTANPLWHGARRSLPVLFTASSMASTAGLLEFLPLNRCEEQVADRFGVIGKIAETASMEIMEREAGRNPVAAKAFEEGTSGLLWKSAKALVVAGTVLSLLPFKARWKRRLGGTLTTAGAICLRYALLEAGRQAARDPQAVIIEQRSRR</sequence>
<dbReference type="PANTHER" id="PTHR34856">
    <property type="entry name" value="PROTEIN NRFD"/>
    <property type="match status" value="1"/>
</dbReference>
<feature type="transmembrane region" description="Helical" evidence="1">
    <location>
        <begin position="164"/>
        <end position="185"/>
    </location>
</feature>
<keyword evidence="1" id="KW-0472">Membrane</keyword>